<dbReference type="AlphaFoldDB" id="A0A0P1BCN7"/>
<keyword evidence="2" id="KW-1185">Reference proteome</keyword>
<dbReference type="Proteomes" id="UP000054845">
    <property type="component" value="Unassembled WGS sequence"/>
</dbReference>
<name>A0A0P1BCN7_9BASI</name>
<proteinExistence type="predicted"/>
<evidence type="ECO:0000313" key="1">
    <source>
        <dbReference type="EMBL" id="CEH13561.1"/>
    </source>
</evidence>
<reference evidence="2" key="1">
    <citation type="submission" date="2014-09" db="EMBL/GenBank/DDBJ databases">
        <authorList>
            <person name="Sharma Rahul"/>
            <person name="Thines Marco"/>
        </authorList>
    </citation>
    <scope>NUCLEOTIDE SEQUENCE [LARGE SCALE GENOMIC DNA]</scope>
</reference>
<accession>A0A0P1BCN7</accession>
<evidence type="ECO:0000313" key="2">
    <source>
        <dbReference type="Proteomes" id="UP000054845"/>
    </source>
</evidence>
<protein>
    <submittedName>
        <fullName evidence="1">Uncharacterized protein</fullName>
    </submittedName>
</protein>
<dbReference type="EMBL" id="CCYA01000221">
    <property type="protein sequence ID" value="CEH13561.1"/>
    <property type="molecule type" value="Genomic_DNA"/>
</dbReference>
<organism evidence="1 2">
    <name type="scientific">Ceraceosorus bombacis</name>
    <dbReference type="NCBI Taxonomy" id="401625"/>
    <lineage>
        <taxon>Eukaryota</taxon>
        <taxon>Fungi</taxon>
        <taxon>Dikarya</taxon>
        <taxon>Basidiomycota</taxon>
        <taxon>Ustilaginomycotina</taxon>
        <taxon>Exobasidiomycetes</taxon>
        <taxon>Ceraceosorales</taxon>
        <taxon>Ceraceosoraceae</taxon>
        <taxon>Ceraceosorus</taxon>
    </lineage>
</organism>
<sequence>MTVRRLWQALAFGRPQYHDSLLAAVFSNHTCEPPGSGGKCPSFKRHSRLQPSLDEELGYGHTPCTLRFHAASWQWFTFRLNDGF</sequence>